<dbReference type="GO" id="GO:0008270">
    <property type="term" value="F:zinc ion binding"/>
    <property type="evidence" value="ECO:0007669"/>
    <property type="project" value="UniProtKB-KW"/>
</dbReference>
<dbReference type="GO" id="GO:0005667">
    <property type="term" value="C:transcription regulator complex"/>
    <property type="evidence" value="ECO:0007669"/>
    <property type="project" value="TreeGrafter"/>
</dbReference>
<organism evidence="8 9">
    <name type="scientific">Gonapodya prolifera (strain JEL478)</name>
    <name type="common">Monoblepharis prolifera</name>
    <dbReference type="NCBI Taxonomy" id="1344416"/>
    <lineage>
        <taxon>Eukaryota</taxon>
        <taxon>Fungi</taxon>
        <taxon>Fungi incertae sedis</taxon>
        <taxon>Chytridiomycota</taxon>
        <taxon>Chytridiomycota incertae sedis</taxon>
        <taxon>Monoblepharidomycetes</taxon>
        <taxon>Monoblepharidales</taxon>
        <taxon>Gonapodyaceae</taxon>
        <taxon>Gonapodya</taxon>
    </lineage>
</organism>
<evidence type="ECO:0000256" key="5">
    <source>
        <dbReference type="PROSITE-ProRule" id="PRU00042"/>
    </source>
</evidence>
<dbReference type="PANTHER" id="PTHR14003:SF19">
    <property type="entry name" value="YY2 TRANSCRIPTION FACTOR"/>
    <property type="match status" value="1"/>
</dbReference>
<dbReference type="InterPro" id="IPR036236">
    <property type="entry name" value="Znf_C2H2_sf"/>
</dbReference>
<feature type="domain" description="C2H2-type" evidence="7">
    <location>
        <begin position="46"/>
        <end position="76"/>
    </location>
</feature>
<proteinExistence type="predicted"/>
<dbReference type="EMBL" id="KQ965746">
    <property type="protein sequence ID" value="KXS17602.1"/>
    <property type="molecule type" value="Genomic_DNA"/>
</dbReference>
<evidence type="ECO:0000256" key="4">
    <source>
        <dbReference type="ARBA" id="ARBA00022833"/>
    </source>
</evidence>
<dbReference type="AlphaFoldDB" id="A0A139ALD8"/>
<keyword evidence="1" id="KW-0479">Metal-binding</keyword>
<dbReference type="SMART" id="SM00355">
    <property type="entry name" value="ZnF_C2H2"/>
    <property type="match status" value="2"/>
</dbReference>
<keyword evidence="9" id="KW-1185">Reference proteome</keyword>
<dbReference type="OMA" id="SMEYYLP"/>
<dbReference type="InterPro" id="IPR013087">
    <property type="entry name" value="Znf_C2H2_type"/>
</dbReference>
<dbReference type="PANTHER" id="PTHR14003">
    <property type="entry name" value="TRANSCRIPTIONAL REPRESSOR PROTEIN YY"/>
    <property type="match status" value="1"/>
</dbReference>
<gene>
    <name evidence="8" type="ORF">M427DRAFT_133405</name>
</gene>
<evidence type="ECO:0000313" key="9">
    <source>
        <dbReference type="Proteomes" id="UP000070544"/>
    </source>
</evidence>
<keyword evidence="3 5" id="KW-0863">Zinc-finger</keyword>
<evidence type="ECO:0000259" key="7">
    <source>
        <dbReference type="PROSITE" id="PS50157"/>
    </source>
</evidence>
<evidence type="ECO:0000313" key="8">
    <source>
        <dbReference type="EMBL" id="KXS17602.1"/>
    </source>
</evidence>
<dbReference type="PROSITE" id="PS00028">
    <property type="entry name" value="ZINC_FINGER_C2H2_1"/>
    <property type="match status" value="2"/>
</dbReference>
<dbReference type="GO" id="GO:0031519">
    <property type="term" value="C:PcG protein complex"/>
    <property type="evidence" value="ECO:0007669"/>
    <property type="project" value="TreeGrafter"/>
</dbReference>
<feature type="region of interest" description="Disordered" evidence="6">
    <location>
        <begin position="105"/>
        <end position="221"/>
    </location>
</feature>
<dbReference type="GO" id="GO:0000785">
    <property type="term" value="C:chromatin"/>
    <property type="evidence" value="ECO:0007669"/>
    <property type="project" value="TreeGrafter"/>
</dbReference>
<dbReference type="SUPFAM" id="SSF57667">
    <property type="entry name" value="beta-beta-alpha zinc fingers"/>
    <property type="match status" value="2"/>
</dbReference>
<dbReference type="STRING" id="1344416.A0A139ALD8"/>
<dbReference type="Proteomes" id="UP000070544">
    <property type="component" value="Unassembled WGS sequence"/>
</dbReference>
<feature type="region of interest" description="Disordered" evidence="6">
    <location>
        <begin position="255"/>
        <end position="283"/>
    </location>
</feature>
<keyword evidence="4" id="KW-0862">Zinc</keyword>
<dbReference type="OrthoDB" id="6365676at2759"/>
<feature type="domain" description="C2H2-type" evidence="7">
    <location>
        <begin position="77"/>
        <end position="101"/>
    </location>
</feature>
<feature type="compositionally biased region" description="Low complexity" evidence="6">
    <location>
        <begin position="264"/>
        <end position="278"/>
    </location>
</feature>
<dbReference type="PROSITE" id="PS50157">
    <property type="entry name" value="ZINC_FINGER_C2H2_2"/>
    <property type="match status" value="2"/>
</dbReference>
<name>A0A139ALD8_GONPJ</name>
<evidence type="ECO:0000256" key="1">
    <source>
        <dbReference type="ARBA" id="ARBA00022723"/>
    </source>
</evidence>
<sequence>MSRDLLNGLDDALFLGAPPADLVPATRKARRPKVSRGTDAGRPKRYRCTYPDCAKQFSTGGHLTRHVKTFHSLERPFACGVGDCPARFSRHDNCRQHRKIHFRNSVGGEEGTPNLIESRPPKTLPEQRKGPESPSRVSLRARISRPKYVAESSSDTDEGEGESDALTEDTAVASPGSVKSKSKKALQKRTSDLPLGEVPTLPTPVDSGSPAPSDHSHETALFPTHPDVESAWQNIKHPAVSTGSPMGSYITVQHDQNPTTYEGPSLSSPVVRSSSDLSPQPPSLTFPGAVNEQHPMQFQFFQFPHLPLSHMFPVAYQGQQGYPHHTTSPESMFSTYQLPHQSQYFPIYSNALVSPTLSNVALQAGQAPFVNNTWPFGVTQQPDNYYGAGAGARSEFPETVRLEGWN</sequence>
<protein>
    <recommendedName>
        <fullName evidence="7">C2H2-type domain-containing protein</fullName>
    </recommendedName>
</protein>
<dbReference type="GO" id="GO:0000981">
    <property type="term" value="F:DNA-binding transcription factor activity, RNA polymerase II-specific"/>
    <property type="evidence" value="ECO:0007669"/>
    <property type="project" value="TreeGrafter"/>
</dbReference>
<accession>A0A139ALD8</accession>
<evidence type="ECO:0000256" key="3">
    <source>
        <dbReference type="ARBA" id="ARBA00022771"/>
    </source>
</evidence>
<dbReference type="GO" id="GO:0000978">
    <property type="term" value="F:RNA polymerase II cis-regulatory region sequence-specific DNA binding"/>
    <property type="evidence" value="ECO:0007669"/>
    <property type="project" value="TreeGrafter"/>
</dbReference>
<evidence type="ECO:0000256" key="6">
    <source>
        <dbReference type="SAM" id="MobiDB-lite"/>
    </source>
</evidence>
<evidence type="ECO:0000256" key="2">
    <source>
        <dbReference type="ARBA" id="ARBA00022737"/>
    </source>
</evidence>
<dbReference type="Gene3D" id="3.30.160.60">
    <property type="entry name" value="Classic Zinc Finger"/>
    <property type="match status" value="2"/>
</dbReference>
<feature type="compositionally biased region" description="Acidic residues" evidence="6">
    <location>
        <begin position="154"/>
        <end position="167"/>
    </location>
</feature>
<reference evidence="8 9" key="1">
    <citation type="journal article" date="2015" name="Genome Biol. Evol.">
        <title>Phylogenomic analyses indicate that early fungi evolved digesting cell walls of algal ancestors of land plants.</title>
        <authorList>
            <person name="Chang Y."/>
            <person name="Wang S."/>
            <person name="Sekimoto S."/>
            <person name="Aerts A.L."/>
            <person name="Choi C."/>
            <person name="Clum A."/>
            <person name="LaButti K.M."/>
            <person name="Lindquist E.A."/>
            <person name="Yee Ngan C."/>
            <person name="Ohm R.A."/>
            <person name="Salamov A.A."/>
            <person name="Grigoriev I.V."/>
            <person name="Spatafora J.W."/>
            <person name="Berbee M.L."/>
        </authorList>
    </citation>
    <scope>NUCLEOTIDE SEQUENCE [LARGE SCALE GENOMIC DNA]</scope>
    <source>
        <strain evidence="8 9">JEL478</strain>
    </source>
</reference>
<keyword evidence="2" id="KW-0677">Repeat</keyword>